<feature type="domain" description="LUD" evidence="2">
    <location>
        <begin position="38"/>
        <end position="208"/>
    </location>
</feature>
<sequence length="209" mass="23621">MNSKEKILSKIKNLPIKNFTLQREDPAVHIKSYSDDLVEEYIARATENKANVIKTNLSNLEKNINEIIQKENVKNLIYPNGLPINLDEIKINNKFKFDKPIESFKTELFNYDTSIINANSAVSSHGVFCVISSKIQPRLLSLTPKLCIVLLKKENIVKSLSAAFNDIKKQNETIPTNILFISGPSRTSDIELKTVMGVHGSQIVYVLVY</sequence>
<dbReference type="AlphaFoldDB" id="A0A9Q4KQ70"/>
<keyword evidence="1" id="KW-0175">Coiled coil</keyword>
<dbReference type="Gene3D" id="3.40.50.10420">
    <property type="entry name" value="NagB/RpiA/CoA transferase-like"/>
    <property type="match status" value="1"/>
</dbReference>
<evidence type="ECO:0000313" key="4">
    <source>
        <dbReference type="Proteomes" id="UP001075461"/>
    </source>
</evidence>
<dbReference type="PANTHER" id="PTHR43682:SF1">
    <property type="entry name" value="LACTATE UTILIZATION PROTEIN C"/>
    <property type="match status" value="1"/>
</dbReference>
<dbReference type="SUPFAM" id="SSF100950">
    <property type="entry name" value="NagB/RpiA/CoA transferase-like"/>
    <property type="match status" value="1"/>
</dbReference>
<proteinExistence type="predicted"/>
<reference evidence="3" key="1">
    <citation type="submission" date="2022-12" db="EMBL/GenBank/DDBJ databases">
        <title>Species Delineation and Comparative Genomics within the Campylobacter ureolyticus Complex.</title>
        <authorList>
            <person name="Maki J."/>
            <person name="Howard M."/>
            <person name="Connelly S."/>
            <person name="Hardy D.J."/>
            <person name="Cameron A."/>
        </authorList>
    </citation>
    <scope>NUCLEOTIDE SEQUENCE</scope>
    <source>
        <strain evidence="3">URMC_786</strain>
    </source>
</reference>
<evidence type="ECO:0000256" key="1">
    <source>
        <dbReference type="SAM" id="Coils"/>
    </source>
</evidence>
<name>A0A9Q4KQ70_9BACT</name>
<protein>
    <submittedName>
        <fullName evidence="3">Lactate utilization protein C</fullName>
    </submittedName>
</protein>
<dbReference type="Pfam" id="PF02589">
    <property type="entry name" value="LUD_dom"/>
    <property type="match status" value="1"/>
</dbReference>
<dbReference type="Proteomes" id="UP001075461">
    <property type="component" value="Unassembled WGS sequence"/>
</dbReference>
<evidence type="ECO:0000313" key="3">
    <source>
        <dbReference type="EMBL" id="MCZ6162162.1"/>
    </source>
</evidence>
<dbReference type="InterPro" id="IPR037171">
    <property type="entry name" value="NagB/RpiA_transferase-like"/>
</dbReference>
<organism evidence="3 4">
    <name type="scientific">Campylobacter ureolyticus</name>
    <dbReference type="NCBI Taxonomy" id="827"/>
    <lineage>
        <taxon>Bacteria</taxon>
        <taxon>Pseudomonadati</taxon>
        <taxon>Campylobacterota</taxon>
        <taxon>Epsilonproteobacteria</taxon>
        <taxon>Campylobacterales</taxon>
        <taxon>Campylobacteraceae</taxon>
        <taxon>Campylobacter</taxon>
    </lineage>
</organism>
<accession>A0A9Q4KQ70</accession>
<gene>
    <name evidence="3" type="ORF">O6B92_07420</name>
</gene>
<dbReference type="PANTHER" id="PTHR43682">
    <property type="entry name" value="LACTATE UTILIZATION PROTEIN C"/>
    <property type="match status" value="1"/>
</dbReference>
<dbReference type="EMBL" id="JAPXGP010000005">
    <property type="protein sequence ID" value="MCZ6162162.1"/>
    <property type="molecule type" value="Genomic_DNA"/>
</dbReference>
<evidence type="ECO:0000259" key="2">
    <source>
        <dbReference type="Pfam" id="PF02589"/>
    </source>
</evidence>
<feature type="coiled-coil region" evidence="1">
    <location>
        <begin position="43"/>
        <end position="70"/>
    </location>
</feature>
<dbReference type="InterPro" id="IPR003741">
    <property type="entry name" value="LUD_dom"/>
</dbReference>
<comment type="caution">
    <text evidence="3">The sequence shown here is derived from an EMBL/GenBank/DDBJ whole genome shotgun (WGS) entry which is preliminary data.</text>
</comment>
<dbReference type="InterPro" id="IPR024185">
    <property type="entry name" value="FTHF_cligase-like_sf"/>
</dbReference>
<dbReference type="RefSeq" id="WP_269480434.1">
    <property type="nucleotide sequence ID" value="NZ_JAPXGJ010000008.1"/>
</dbReference>